<dbReference type="SUPFAM" id="SSF53850">
    <property type="entry name" value="Periplasmic binding protein-like II"/>
    <property type="match status" value="1"/>
</dbReference>
<feature type="domain" description="Solute-binding protein family 3/N-terminal" evidence="3">
    <location>
        <begin position="30"/>
        <end position="260"/>
    </location>
</feature>
<dbReference type="Gene3D" id="3.40.190.10">
    <property type="entry name" value="Periplasmic binding protein-like II"/>
    <property type="match status" value="2"/>
</dbReference>
<comment type="caution">
    <text evidence="4">The sequence shown here is derived from an EMBL/GenBank/DDBJ whole genome shotgun (WGS) entry which is preliminary data.</text>
</comment>
<dbReference type="EMBL" id="JABXXS010000003">
    <property type="protein sequence ID" value="NVN35731.1"/>
    <property type="molecule type" value="Genomic_DNA"/>
</dbReference>
<protein>
    <submittedName>
        <fullName evidence="4">Transporter substrate-binding domain-containing protein</fullName>
    </submittedName>
</protein>
<organism evidence="4 5">
    <name type="scientific">Komagataeibacter swingsii</name>
    <dbReference type="NCBI Taxonomy" id="215220"/>
    <lineage>
        <taxon>Bacteria</taxon>
        <taxon>Pseudomonadati</taxon>
        <taxon>Pseudomonadota</taxon>
        <taxon>Alphaproteobacteria</taxon>
        <taxon>Acetobacterales</taxon>
        <taxon>Acetobacteraceae</taxon>
        <taxon>Komagataeibacter</taxon>
    </lineage>
</organism>
<dbReference type="PANTHER" id="PTHR35936">
    <property type="entry name" value="MEMBRANE-BOUND LYTIC MUREIN TRANSGLYCOSYLASE F"/>
    <property type="match status" value="1"/>
</dbReference>
<reference evidence="4 5" key="1">
    <citation type="submission" date="2020-06" db="EMBL/GenBank/DDBJ databases">
        <title>Description of novel acetic acid bacteria.</title>
        <authorList>
            <person name="Sombolestani A."/>
        </authorList>
    </citation>
    <scope>NUCLEOTIDE SEQUENCE [LARGE SCALE GENOMIC DNA]</scope>
    <source>
        <strain evidence="4 5">LMG 25</strain>
    </source>
</reference>
<dbReference type="Proteomes" id="UP000522590">
    <property type="component" value="Unassembled WGS sequence"/>
</dbReference>
<dbReference type="PANTHER" id="PTHR35936:SF17">
    <property type="entry name" value="ARGININE-BINDING EXTRACELLULAR PROTEIN ARTP"/>
    <property type="match status" value="1"/>
</dbReference>
<dbReference type="SMART" id="SM00062">
    <property type="entry name" value="PBPb"/>
    <property type="match status" value="1"/>
</dbReference>
<proteinExistence type="predicted"/>
<dbReference type="Pfam" id="PF00497">
    <property type="entry name" value="SBP_bac_3"/>
    <property type="match status" value="1"/>
</dbReference>
<sequence length="263" mass="28876">MTIVPAIMIACILLIHYYKNAPTAATGQNPIVVAINTGNPPMEFRDPETTRLQGFDIDLAAAVGRVSARPVRWVDSTFEQLIPTLMSGRANMIISGFYDIPSRHVLFDFIPYLTTGSQFYTSAEHDDIHTLTDLCGRTVTTIQGTSFAEQAARWSAANCEAHGKPAIKVMWDSDLGQQLSNLREGRSSAALHGQEVVAFIIGLRGGGHFRPIADPISHTTIVAAFRKGDVRNEALFSEALARLRQSNEFMNIADKWNLSSSIK</sequence>
<gene>
    <name evidence="4" type="ORF">HUK81_02030</name>
</gene>
<accession>A0A850P4G1</accession>
<dbReference type="InterPro" id="IPR001638">
    <property type="entry name" value="Solute-binding_3/MltF_N"/>
</dbReference>
<keyword evidence="1 2" id="KW-0732">Signal</keyword>
<feature type="chain" id="PRO_5032648084" evidence="2">
    <location>
        <begin position="22"/>
        <end position="263"/>
    </location>
</feature>
<name>A0A850P4G1_9PROT</name>
<evidence type="ECO:0000313" key="5">
    <source>
        <dbReference type="Proteomes" id="UP000522590"/>
    </source>
</evidence>
<evidence type="ECO:0000313" key="4">
    <source>
        <dbReference type="EMBL" id="NVN35731.1"/>
    </source>
</evidence>
<evidence type="ECO:0000259" key="3">
    <source>
        <dbReference type="SMART" id="SM00062"/>
    </source>
</evidence>
<dbReference type="RefSeq" id="WP_176642343.1">
    <property type="nucleotide sequence ID" value="NZ_JABXXS010000003.1"/>
</dbReference>
<feature type="signal peptide" evidence="2">
    <location>
        <begin position="1"/>
        <end position="21"/>
    </location>
</feature>
<dbReference type="AlphaFoldDB" id="A0A850P4G1"/>
<evidence type="ECO:0000256" key="1">
    <source>
        <dbReference type="ARBA" id="ARBA00022729"/>
    </source>
</evidence>
<evidence type="ECO:0000256" key="2">
    <source>
        <dbReference type="SAM" id="SignalP"/>
    </source>
</evidence>